<reference evidence="1 2" key="1">
    <citation type="submission" date="2020-07" db="EMBL/GenBank/DDBJ databases">
        <title>Sequencing the genomes of 1000 actinobacteria strains.</title>
        <authorList>
            <person name="Klenk H.-P."/>
        </authorList>
    </citation>
    <scope>NUCLEOTIDE SEQUENCE [LARGE SCALE GENOMIC DNA]</scope>
    <source>
        <strain evidence="1 2">DSM 45975</strain>
    </source>
</reference>
<protein>
    <recommendedName>
        <fullName evidence="3">SnoaL-like domain-containing protein</fullName>
    </recommendedName>
</protein>
<name>A0A839E152_9PSEU</name>
<accession>A0A839E152</accession>
<organism evidence="1 2">
    <name type="scientific">Halosaccharopolyspora lacisalsi</name>
    <dbReference type="NCBI Taxonomy" id="1000566"/>
    <lineage>
        <taxon>Bacteria</taxon>
        <taxon>Bacillati</taxon>
        <taxon>Actinomycetota</taxon>
        <taxon>Actinomycetes</taxon>
        <taxon>Pseudonocardiales</taxon>
        <taxon>Pseudonocardiaceae</taxon>
        <taxon>Halosaccharopolyspora</taxon>
    </lineage>
</organism>
<dbReference type="AlphaFoldDB" id="A0A839E152"/>
<comment type="caution">
    <text evidence="1">The sequence shown here is derived from an EMBL/GenBank/DDBJ whole genome shotgun (WGS) entry which is preliminary data.</text>
</comment>
<sequence>MVGVDKVSRFVVGLAEKYGDDLLSGMRPALVNGDLGLILPGGSETAEVRPRVMTFTVRDGRVAEVFDILTCSPS</sequence>
<evidence type="ECO:0000313" key="1">
    <source>
        <dbReference type="EMBL" id="MBA8825477.1"/>
    </source>
</evidence>
<gene>
    <name evidence="1" type="ORF">FHX42_002828</name>
</gene>
<dbReference type="EMBL" id="JACGWZ010000003">
    <property type="protein sequence ID" value="MBA8825477.1"/>
    <property type="molecule type" value="Genomic_DNA"/>
</dbReference>
<dbReference type="Proteomes" id="UP000569329">
    <property type="component" value="Unassembled WGS sequence"/>
</dbReference>
<evidence type="ECO:0000313" key="2">
    <source>
        <dbReference type="Proteomes" id="UP000569329"/>
    </source>
</evidence>
<evidence type="ECO:0008006" key="3">
    <source>
        <dbReference type="Google" id="ProtNLM"/>
    </source>
</evidence>
<keyword evidence="2" id="KW-1185">Reference proteome</keyword>
<proteinExistence type="predicted"/>